<sequence length="80" mass="8911">MGKLVQIGNIVIRVYANDHLPPHFHIITPNGDALVDIETLEILRGKLAHKARDTALGWAHKNKAAIAAEWNRTNPRFPIA</sequence>
<accession>A0A1C3WM80</accession>
<dbReference type="RefSeq" id="WP_092575117.1">
    <property type="nucleotide sequence ID" value="NZ_FMAF01000013.1"/>
</dbReference>
<name>A0A1C3WM80_9HYPH</name>
<evidence type="ECO:0000313" key="1">
    <source>
        <dbReference type="EMBL" id="SCB41153.1"/>
    </source>
</evidence>
<evidence type="ECO:0000313" key="2">
    <source>
        <dbReference type="Proteomes" id="UP000199205"/>
    </source>
</evidence>
<evidence type="ECO:0008006" key="3">
    <source>
        <dbReference type="Google" id="ProtNLM"/>
    </source>
</evidence>
<proteinExistence type="predicted"/>
<protein>
    <recommendedName>
        <fullName evidence="3">DUF4160 domain-containing protein</fullName>
    </recommendedName>
</protein>
<reference evidence="1 2" key="1">
    <citation type="submission" date="2016-08" db="EMBL/GenBank/DDBJ databases">
        <authorList>
            <person name="Seilhamer J.J."/>
        </authorList>
    </citation>
    <scope>NUCLEOTIDE SEQUENCE [LARGE SCALE GENOMIC DNA]</scope>
    <source>
        <strain evidence="1 2">P1-7</strain>
    </source>
</reference>
<organism evidence="1 2">
    <name type="scientific">Rhizobium lusitanum</name>
    <dbReference type="NCBI Taxonomy" id="293958"/>
    <lineage>
        <taxon>Bacteria</taxon>
        <taxon>Pseudomonadati</taxon>
        <taxon>Pseudomonadota</taxon>
        <taxon>Alphaproteobacteria</taxon>
        <taxon>Hyphomicrobiales</taxon>
        <taxon>Rhizobiaceae</taxon>
        <taxon>Rhizobium/Agrobacterium group</taxon>
        <taxon>Rhizobium</taxon>
    </lineage>
</organism>
<dbReference type="Pfam" id="PF13711">
    <property type="entry name" value="DUF4160"/>
    <property type="match status" value="1"/>
</dbReference>
<dbReference type="InterPro" id="IPR025427">
    <property type="entry name" value="DUF4160"/>
</dbReference>
<dbReference type="Proteomes" id="UP000199205">
    <property type="component" value="Unassembled WGS sequence"/>
</dbReference>
<dbReference type="OrthoDB" id="122670at2"/>
<gene>
    <name evidence="1" type="ORF">GA0061101_113118</name>
</gene>
<dbReference type="EMBL" id="FMAF01000013">
    <property type="protein sequence ID" value="SCB41153.1"/>
    <property type="molecule type" value="Genomic_DNA"/>
</dbReference>
<dbReference type="AlphaFoldDB" id="A0A1C3WM80"/>